<comment type="cofactor">
    <cofactor evidence="1">
        <name>Ca(2+)</name>
        <dbReference type="ChEBI" id="CHEBI:29108"/>
    </cofactor>
</comment>
<keyword evidence="5 16" id="KW-0812">Transmembrane</keyword>
<keyword evidence="11" id="KW-0443">Lipid metabolism</keyword>
<evidence type="ECO:0000259" key="17">
    <source>
        <dbReference type="Pfam" id="PF01764"/>
    </source>
</evidence>
<evidence type="ECO:0000256" key="16">
    <source>
        <dbReference type="SAM" id="Phobius"/>
    </source>
</evidence>
<evidence type="ECO:0000256" key="15">
    <source>
        <dbReference type="SAM" id="MobiDB-lite"/>
    </source>
</evidence>
<dbReference type="InterPro" id="IPR029058">
    <property type="entry name" value="AB_hydrolase_fold"/>
</dbReference>
<dbReference type="EC" id="3.1.1.116" evidence="14"/>
<organism evidence="18 19">
    <name type="scientific">Chlorella vulgaris</name>
    <name type="common">Green alga</name>
    <dbReference type="NCBI Taxonomy" id="3077"/>
    <lineage>
        <taxon>Eukaryota</taxon>
        <taxon>Viridiplantae</taxon>
        <taxon>Chlorophyta</taxon>
        <taxon>core chlorophytes</taxon>
        <taxon>Trebouxiophyceae</taxon>
        <taxon>Chlorellales</taxon>
        <taxon>Chlorellaceae</taxon>
        <taxon>Chlorella clade</taxon>
        <taxon>Chlorella</taxon>
    </lineage>
</organism>
<dbReference type="SUPFAM" id="SSF53474">
    <property type="entry name" value="alpha/beta-Hydrolases"/>
    <property type="match status" value="1"/>
</dbReference>
<evidence type="ECO:0000256" key="6">
    <source>
        <dbReference type="ARBA" id="ARBA00022723"/>
    </source>
</evidence>
<dbReference type="OrthoDB" id="512192at2759"/>
<evidence type="ECO:0000256" key="8">
    <source>
        <dbReference type="ARBA" id="ARBA00022837"/>
    </source>
</evidence>
<keyword evidence="4" id="KW-0597">Phosphoprotein</keyword>
<comment type="subcellular location">
    <subcellularLocation>
        <location evidence="2">Cell membrane</location>
        <topology evidence="2">Multi-pass membrane protein</topology>
    </subcellularLocation>
</comment>
<keyword evidence="3" id="KW-1003">Cell membrane</keyword>
<dbReference type="InterPro" id="IPR002921">
    <property type="entry name" value="Fungal_lipase-type"/>
</dbReference>
<dbReference type="EMBL" id="SIDB01000008">
    <property type="protein sequence ID" value="KAI3429291.1"/>
    <property type="molecule type" value="Genomic_DNA"/>
</dbReference>
<dbReference type="PANTHER" id="PTHR45792:SF8">
    <property type="entry name" value="DIACYLGLYCEROL LIPASE-ALPHA"/>
    <property type="match status" value="1"/>
</dbReference>
<evidence type="ECO:0000256" key="5">
    <source>
        <dbReference type="ARBA" id="ARBA00022692"/>
    </source>
</evidence>
<evidence type="ECO:0000256" key="13">
    <source>
        <dbReference type="ARBA" id="ARBA00024531"/>
    </source>
</evidence>
<dbReference type="Proteomes" id="UP001055712">
    <property type="component" value="Unassembled WGS sequence"/>
</dbReference>
<evidence type="ECO:0000256" key="2">
    <source>
        <dbReference type="ARBA" id="ARBA00004651"/>
    </source>
</evidence>
<dbReference type="GO" id="GO:0016042">
    <property type="term" value="P:lipid catabolic process"/>
    <property type="evidence" value="ECO:0007669"/>
    <property type="project" value="UniProtKB-KW"/>
</dbReference>
<evidence type="ECO:0000256" key="11">
    <source>
        <dbReference type="ARBA" id="ARBA00023098"/>
    </source>
</evidence>
<feature type="transmembrane region" description="Helical" evidence="16">
    <location>
        <begin position="96"/>
        <end position="120"/>
    </location>
</feature>
<evidence type="ECO:0000256" key="3">
    <source>
        <dbReference type="ARBA" id="ARBA00022475"/>
    </source>
</evidence>
<protein>
    <recommendedName>
        <fullName evidence="14">sn-1-specific diacylglycerol lipase</fullName>
        <ecNumber evidence="14">3.1.1.116</ecNumber>
    </recommendedName>
</protein>
<dbReference type="GO" id="GO:0016298">
    <property type="term" value="F:lipase activity"/>
    <property type="evidence" value="ECO:0007669"/>
    <property type="project" value="TreeGrafter"/>
</dbReference>
<reference evidence="18" key="1">
    <citation type="journal article" date="2019" name="Plant J.">
        <title>Chlorella vulgaris genome assembly and annotation reveals the molecular basis for metabolic acclimation to high light conditions.</title>
        <authorList>
            <person name="Cecchin M."/>
            <person name="Marcolungo L."/>
            <person name="Rossato M."/>
            <person name="Girolomoni L."/>
            <person name="Cosentino E."/>
            <person name="Cuine S."/>
            <person name="Li-Beisson Y."/>
            <person name="Delledonne M."/>
            <person name="Ballottari M."/>
        </authorList>
    </citation>
    <scope>NUCLEOTIDE SEQUENCE</scope>
    <source>
        <strain evidence="18">211/11P</strain>
    </source>
</reference>
<keyword evidence="19" id="KW-1185">Reference proteome</keyword>
<sequence length="1331" mass="145935">MPQLTLFNRRWHAATDALPALMAVLCLFHALWFVPYATGAWSIEGTGLEFQCAQATLLRVANYSLFALFGLAAVNECVLFIIGLRGGPFETEKRRLMTPLLYLEVTLWTLLLCFTIYATVMTYSDVVEPLCWVNNPCQFNANLLPLACRDQSGADVQGLSPRCQELVDRGPAFINCWADWLQYGFNWVADAVHLVTEGWWFDFYVNALQDAAARLEPNYTRLADPSPGDVQSLAGRFNSEAKPVADCALFFFLSCYFVRIDRWDLIAAVQMQAQNLDPPGLCTFFEPLNNAKSCEDLIVPWKPEDLDGFGRCNKTLDAEYWERLLGIPATLGDSFGTTSDILQFNDNLQTQPYYFTYINFELFKAVNMSTEIDLFWGVSENLTTWRSTDVPWYSCLDDTCQDHVHLADDCTEWAQILALPTPSNRKGFFQTLVIASWTVLGITALVLFVCFNAFPDYNDVDSWEGTVRKINQLCLCGGGLVGNATVSGSDMSVSHEIAKSLNLLFGGVDMDATDRLLGTYLVSERQHHRRQQDVLAALQLAGYAAPKRQPNRLDWAINRLTTKRTRRGQAALGGASMDDLSAGSSSAAEAAAAPACSLSDKDDSADSLAAPSAVPLTLGPGRPTASEAPGHLQSEPPDGVPAAAAAGKLPNSPNHMLDASLSRLAASTADRQAGNVVLPDKRLQLYQQSMLRLRDDGADAPNELAALEEGANSLTDQAGQGSVEPEQVLETPQQDAGGRVPEGIVQAASEPGGTSWQNSAIRVSARYCPLLTPSGCANGLAPLDPPITPQQAAEIYAGHLDAVDQATLKEAQHISRFAVAAYGLQGAIWSKGKRPNMCLANANRVVKCLKRSFGLENIFRKRNFDAIVKTTGVQPADLLYVSYTNVAGGVLPYLLMLHRPSKSVVVSVRGTVSMEDMVTDLLSNPVDVENWVPDWVDEEARLRKAAGIAGDQTGDSLKAHIGIVSSASAILKDMEDRGLLREMLLSKLMRNATRLGRDAKDVVQEFLESEKDSAAQPVSAPASQGMKRFASLADNPLASSFKGAGFRDFASQSLGRHDARDAAKLQRAEQQHLTRILSMEAEREVQLPLQRAQTILREKLQLDGWKMVVTGHSLGAAVATLLGMQLRERFTDLQCWAFNPPGGLLSWELAQIAERYCTSVVVGKDVISRLSFNTSKRVVDEMVVSLARCKRPKLKVLFDVILGRRKQPASTPPTFCGFDEIAPEAMQLVEQYYRASQLHLRGADTTEMYPPGRLVFLRPFKGKRKQQTVWDAVWIDAATLISEGILVTPTMMAHHRVFVLAEAFQSIFSGEAATEAAAQCEQGDEDVLHPL</sequence>
<gene>
    <name evidence="18" type="ORF">D9Q98_005387</name>
</gene>
<evidence type="ECO:0000313" key="19">
    <source>
        <dbReference type="Proteomes" id="UP001055712"/>
    </source>
</evidence>
<keyword evidence="9" id="KW-0442">Lipid degradation</keyword>
<feature type="region of interest" description="Disordered" evidence="15">
    <location>
        <begin position="598"/>
        <end position="656"/>
    </location>
</feature>
<evidence type="ECO:0000256" key="10">
    <source>
        <dbReference type="ARBA" id="ARBA00022989"/>
    </source>
</evidence>
<dbReference type="GO" id="GO:0005886">
    <property type="term" value="C:plasma membrane"/>
    <property type="evidence" value="ECO:0007669"/>
    <property type="project" value="UniProtKB-SubCell"/>
</dbReference>
<dbReference type="Pfam" id="PF01764">
    <property type="entry name" value="Lipase_3"/>
    <property type="match status" value="1"/>
</dbReference>
<accession>A0A9D4YVV9</accession>
<proteinExistence type="predicted"/>
<evidence type="ECO:0000256" key="14">
    <source>
        <dbReference type="ARBA" id="ARBA00026104"/>
    </source>
</evidence>
<keyword evidence="8" id="KW-0106">Calcium</keyword>
<evidence type="ECO:0000256" key="1">
    <source>
        <dbReference type="ARBA" id="ARBA00001913"/>
    </source>
</evidence>
<dbReference type="Gene3D" id="3.40.50.1820">
    <property type="entry name" value="alpha/beta hydrolase"/>
    <property type="match status" value="2"/>
</dbReference>
<dbReference type="PANTHER" id="PTHR45792">
    <property type="entry name" value="DIACYLGLYCEROL LIPASE HOMOLOG-RELATED"/>
    <property type="match status" value="1"/>
</dbReference>
<evidence type="ECO:0000313" key="18">
    <source>
        <dbReference type="EMBL" id="KAI3429291.1"/>
    </source>
</evidence>
<keyword evidence="12 16" id="KW-0472">Membrane</keyword>
<evidence type="ECO:0000256" key="9">
    <source>
        <dbReference type="ARBA" id="ARBA00022963"/>
    </source>
</evidence>
<name>A0A9D4YVV9_CHLVU</name>
<dbReference type="InterPro" id="IPR052214">
    <property type="entry name" value="DAG_Lipase-Related"/>
</dbReference>
<keyword evidence="10 16" id="KW-1133">Transmembrane helix</keyword>
<reference evidence="18" key="2">
    <citation type="submission" date="2020-11" db="EMBL/GenBank/DDBJ databases">
        <authorList>
            <person name="Cecchin M."/>
            <person name="Marcolungo L."/>
            <person name="Rossato M."/>
            <person name="Girolomoni L."/>
            <person name="Cosentino E."/>
            <person name="Cuine S."/>
            <person name="Li-Beisson Y."/>
            <person name="Delledonne M."/>
            <person name="Ballottari M."/>
        </authorList>
    </citation>
    <scope>NUCLEOTIDE SEQUENCE</scope>
    <source>
        <strain evidence="18">211/11P</strain>
        <tissue evidence="18">Whole cell</tissue>
    </source>
</reference>
<evidence type="ECO:0000256" key="7">
    <source>
        <dbReference type="ARBA" id="ARBA00022801"/>
    </source>
</evidence>
<keyword evidence="6" id="KW-0479">Metal-binding</keyword>
<feature type="transmembrane region" description="Helical" evidence="16">
    <location>
        <begin position="63"/>
        <end position="84"/>
    </location>
</feature>
<comment type="caution">
    <text evidence="18">The sequence shown here is derived from an EMBL/GenBank/DDBJ whole genome shotgun (WGS) entry which is preliminary data.</text>
</comment>
<evidence type="ECO:0000256" key="12">
    <source>
        <dbReference type="ARBA" id="ARBA00023136"/>
    </source>
</evidence>
<evidence type="ECO:0000256" key="4">
    <source>
        <dbReference type="ARBA" id="ARBA00022553"/>
    </source>
</evidence>
<comment type="catalytic activity">
    <reaction evidence="13">
        <text>a 1,2-diacyl-sn-glycerol + H2O = a 2-acylglycerol + a fatty acid + H(+)</text>
        <dbReference type="Rhea" id="RHEA:33275"/>
        <dbReference type="ChEBI" id="CHEBI:15377"/>
        <dbReference type="ChEBI" id="CHEBI:15378"/>
        <dbReference type="ChEBI" id="CHEBI:17389"/>
        <dbReference type="ChEBI" id="CHEBI:17815"/>
        <dbReference type="ChEBI" id="CHEBI:28868"/>
        <dbReference type="EC" id="3.1.1.116"/>
    </reaction>
    <physiologicalReaction direction="left-to-right" evidence="13">
        <dbReference type="Rhea" id="RHEA:33276"/>
    </physiologicalReaction>
</comment>
<feature type="transmembrane region" description="Helical" evidence="16">
    <location>
        <begin position="20"/>
        <end position="43"/>
    </location>
</feature>
<keyword evidence="7" id="KW-0378">Hydrolase</keyword>
<feature type="domain" description="Fungal lipase-type" evidence="17">
    <location>
        <begin position="1102"/>
        <end position="1173"/>
    </location>
</feature>
<dbReference type="GO" id="GO:0046872">
    <property type="term" value="F:metal ion binding"/>
    <property type="evidence" value="ECO:0007669"/>
    <property type="project" value="UniProtKB-KW"/>
</dbReference>